<dbReference type="SMART" id="SM00895">
    <property type="entry name" value="FCD"/>
    <property type="match status" value="1"/>
</dbReference>
<dbReference type="InterPro" id="IPR036390">
    <property type="entry name" value="WH_DNA-bd_sf"/>
</dbReference>
<proteinExistence type="predicted"/>
<evidence type="ECO:0000256" key="1">
    <source>
        <dbReference type="ARBA" id="ARBA00023015"/>
    </source>
</evidence>
<dbReference type="GO" id="GO:0003677">
    <property type="term" value="F:DNA binding"/>
    <property type="evidence" value="ECO:0007669"/>
    <property type="project" value="UniProtKB-KW"/>
</dbReference>
<organism evidence="5 6">
    <name type="scientific">Salimicrobium flavidum</name>
    <dbReference type="NCBI Taxonomy" id="570947"/>
    <lineage>
        <taxon>Bacteria</taxon>
        <taxon>Bacillati</taxon>
        <taxon>Bacillota</taxon>
        <taxon>Bacilli</taxon>
        <taxon>Bacillales</taxon>
        <taxon>Bacillaceae</taxon>
        <taxon>Salimicrobium</taxon>
    </lineage>
</organism>
<protein>
    <submittedName>
        <fullName evidence="5">Transcriptional regulator, GntR family</fullName>
    </submittedName>
</protein>
<gene>
    <name evidence="5" type="ORF">SAMN05421687_1167</name>
</gene>
<dbReference type="RefSeq" id="WP_076560710.1">
    <property type="nucleotide sequence ID" value="NZ_FTOC01000016.1"/>
</dbReference>
<dbReference type="InterPro" id="IPR000524">
    <property type="entry name" value="Tscrpt_reg_HTH_GntR"/>
</dbReference>
<keyword evidence="1" id="KW-0805">Transcription regulation</keyword>
<dbReference type="SUPFAM" id="SSF48008">
    <property type="entry name" value="GntR ligand-binding domain-like"/>
    <property type="match status" value="1"/>
</dbReference>
<evidence type="ECO:0000259" key="4">
    <source>
        <dbReference type="PROSITE" id="PS50949"/>
    </source>
</evidence>
<dbReference type="GO" id="GO:0003700">
    <property type="term" value="F:DNA-binding transcription factor activity"/>
    <property type="evidence" value="ECO:0007669"/>
    <property type="project" value="InterPro"/>
</dbReference>
<dbReference type="AlphaFoldDB" id="A0A1N7KQL2"/>
<dbReference type="PANTHER" id="PTHR43537">
    <property type="entry name" value="TRANSCRIPTIONAL REGULATOR, GNTR FAMILY"/>
    <property type="match status" value="1"/>
</dbReference>
<dbReference type="PROSITE" id="PS50949">
    <property type="entry name" value="HTH_GNTR"/>
    <property type="match status" value="1"/>
</dbReference>
<reference evidence="6" key="1">
    <citation type="submission" date="2017-01" db="EMBL/GenBank/DDBJ databases">
        <authorList>
            <person name="Varghese N."/>
            <person name="Submissions S."/>
        </authorList>
    </citation>
    <scope>NUCLEOTIDE SEQUENCE [LARGE SCALE GENOMIC DNA]</scope>
    <source>
        <strain evidence="6">DSM 23127</strain>
    </source>
</reference>
<dbReference type="InterPro" id="IPR036388">
    <property type="entry name" value="WH-like_DNA-bd_sf"/>
</dbReference>
<name>A0A1N7KQL2_9BACI</name>
<keyword evidence="3" id="KW-0804">Transcription</keyword>
<dbReference type="Gene3D" id="1.10.10.10">
    <property type="entry name" value="Winged helix-like DNA-binding domain superfamily/Winged helix DNA-binding domain"/>
    <property type="match status" value="1"/>
</dbReference>
<dbReference type="InterPro" id="IPR011711">
    <property type="entry name" value="GntR_C"/>
</dbReference>
<dbReference type="PRINTS" id="PR00035">
    <property type="entry name" value="HTHGNTR"/>
</dbReference>
<dbReference type="STRING" id="570947.SAMN05421687_1167"/>
<accession>A0A1N7KQL2</accession>
<dbReference type="Proteomes" id="UP000187608">
    <property type="component" value="Unassembled WGS sequence"/>
</dbReference>
<keyword evidence="6" id="KW-1185">Reference proteome</keyword>
<feature type="domain" description="HTH gntR-type" evidence="4">
    <location>
        <begin position="8"/>
        <end position="76"/>
    </location>
</feature>
<dbReference type="InterPro" id="IPR008920">
    <property type="entry name" value="TF_FadR/GntR_C"/>
</dbReference>
<sequence>MMNTPKRNSAYTQAYEYLREKILNGDIEGGHKLVEDRFAKMLGVSRTPIREALRKLEEEGLVKQKRVVKPTESDLRDIFRVRMLLEGDAARAAAYYMDNKRLATLKESIDVSKRGNYEEIMVSNKQFHDVIVEASNNRFMIDAINRMQSIIYLFRKTVVYHNRPRLIEEHEDIYQAIVNRNAEKAEKLMRDHLQADLDFFLYVSKD</sequence>
<evidence type="ECO:0000256" key="2">
    <source>
        <dbReference type="ARBA" id="ARBA00023125"/>
    </source>
</evidence>
<evidence type="ECO:0000313" key="5">
    <source>
        <dbReference type="EMBL" id="SIS63932.1"/>
    </source>
</evidence>
<dbReference type="Gene3D" id="1.20.120.530">
    <property type="entry name" value="GntR ligand-binding domain-like"/>
    <property type="match status" value="1"/>
</dbReference>
<dbReference type="PANTHER" id="PTHR43537:SF24">
    <property type="entry name" value="GLUCONATE OPERON TRANSCRIPTIONAL REPRESSOR"/>
    <property type="match status" value="1"/>
</dbReference>
<evidence type="ECO:0000313" key="6">
    <source>
        <dbReference type="Proteomes" id="UP000187608"/>
    </source>
</evidence>
<dbReference type="Pfam" id="PF07729">
    <property type="entry name" value="FCD"/>
    <property type="match status" value="1"/>
</dbReference>
<dbReference type="SUPFAM" id="SSF46785">
    <property type="entry name" value="Winged helix' DNA-binding domain"/>
    <property type="match status" value="1"/>
</dbReference>
<evidence type="ECO:0000256" key="3">
    <source>
        <dbReference type="ARBA" id="ARBA00023163"/>
    </source>
</evidence>
<dbReference type="EMBL" id="FTOC01000016">
    <property type="protein sequence ID" value="SIS63932.1"/>
    <property type="molecule type" value="Genomic_DNA"/>
</dbReference>
<dbReference type="CDD" id="cd07377">
    <property type="entry name" value="WHTH_GntR"/>
    <property type="match status" value="1"/>
</dbReference>
<dbReference type="SMART" id="SM00345">
    <property type="entry name" value="HTH_GNTR"/>
    <property type="match status" value="1"/>
</dbReference>
<dbReference type="Pfam" id="PF00392">
    <property type="entry name" value="GntR"/>
    <property type="match status" value="1"/>
</dbReference>
<keyword evidence="2" id="KW-0238">DNA-binding</keyword>